<evidence type="ECO:0000256" key="1">
    <source>
        <dbReference type="SAM" id="MobiDB-lite"/>
    </source>
</evidence>
<reference evidence="2 3" key="1">
    <citation type="submission" date="2021-06" db="EMBL/GenBank/DDBJ databases">
        <title>Caerostris darwini draft genome.</title>
        <authorList>
            <person name="Kono N."/>
            <person name="Arakawa K."/>
        </authorList>
    </citation>
    <scope>NUCLEOTIDE SEQUENCE [LARGE SCALE GENOMIC DNA]</scope>
</reference>
<accession>A0AAV4RA45</accession>
<evidence type="ECO:0000313" key="3">
    <source>
        <dbReference type="Proteomes" id="UP001054837"/>
    </source>
</evidence>
<sequence>MPSNISALASSGIHFCTTRQLRCTRRSLHFASSIFTGGCLPSFNKDLSRPIATRIGALSTRNSMELLPNSRDKYPSSGIDYGSPLRGSSVK</sequence>
<name>A0AAV4RA45_9ARAC</name>
<comment type="caution">
    <text evidence="2">The sequence shown here is derived from an EMBL/GenBank/DDBJ whole genome shotgun (WGS) entry which is preliminary data.</text>
</comment>
<protein>
    <submittedName>
        <fullName evidence="2">Uncharacterized protein</fullName>
    </submittedName>
</protein>
<dbReference type="AlphaFoldDB" id="A0AAV4RA45"/>
<proteinExistence type="predicted"/>
<feature type="region of interest" description="Disordered" evidence="1">
    <location>
        <begin position="67"/>
        <end position="91"/>
    </location>
</feature>
<dbReference type="Proteomes" id="UP001054837">
    <property type="component" value="Unassembled WGS sequence"/>
</dbReference>
<evidence type="ECO:0000313" key="2">
    <source>
        <dbReference type="EMBL" id="GIY18823.1"/>
    </source>
</evidence>
<organism evidence="2 3">
    <name type="scientific">Caerostris darwini</name>
    <dbReference type="NCBI Taxonomy" id="1538125"/>
    <lineage>
        <taxon>Eukaryota</taxon>
        <taxon>Metazoa</taxon>
        <taxon>Ecdysozoa</taxon>
        <taxon>Arthropoda</taxon>
        <taxon>Chelicerata</taxon>
        <taxon>Arachnida</taxon>
        <taxon>Araneae</taxon>
        <taxon>Araneomorphae</taxon>
        <taxon>Entelegynae</taxon>
        <taxon>Araneoidea</taxon>
        <taxon>Araneidae</taxon>
        <taxon>Caerostris</taxon>
    </lineage>
</organism>
<gene>
    <name evidence="2" type="ORF">CDAR_410231</name>
</gene>
<keyword evidence="3" id="KW-1185">Reference proteome</keyword>
<dbReference type="EMBL" id="BPLQ01005951">
    <property type="protein sequence ID" value="GIY18823.1"/>
    <property type="molecule type" value="Genomic_DNA"/>
</dbReference>